<dbReference type="GO" id="GO:0016994">
    <property type="term" value="F:precorrin-6A reductase activity"/>
    <property type="evidence" value="ECO:0007669"/>
    <property type="project" value="InterPro"/>
</dbReference>
<evidence type="ECO:0000256" key="3">
    <source>
        <dbReference type="ARBA" id="ARBA00023002"/>
    </source>
</evidence>
<dbReference type="NCBIfam" id="NF005968">
    <property type="entry name" value="PRK08057.1-2"/>
    <property type="match status" value="1"/>
</dbReference>
<reference evidence="4" key="1">
    <citation type="submission" date="2009-01" db="EMBL/GenBank/DDBJ databases">
        <title>The Genome Sequence of Brucella pinnipedialis M292/94/1.</title>
        <authorList>
            <consortium name="The Broad Institute Genome Sequencing Platform"/>
            <person name="Ward D."/>
            <person name="Young S.K."/>
            <person name="Kodira C.D."/>
            <person name="Zeng Q."/>
            <person name="Koehrsen M."/>
            <person name="Alvarado L."/>
            <person name="Berlin A."/>
            <person name="Borenstein D."/>
            <person name="Chen Z."/>
            <person name="Engels R."/>
            <person name="Freedman E."/>
            <person name="Gellesch M."/>
            <person name="Goldberg J."/>
            <person name="Griggs A."/>
            <person name="Gujja S."/>
            <person name="Heiman D."/>
            <person name="Hepburn T."/>
            <person name="Howarth C."/>
            <person name="Jen D."/>
            <person name="Larson L."/>
            <person name="Lewis B."/>
            <person name="Mehta T."/>
            <person name="Park D."/>
            <person name="Pearson M."/>
            <person name="Roberts A."/>
            <person name="Saif S."/>
            <person name="Shea T."/>
            <person name="Shenoy N."/>
            <person name="Sisk P."/>
            <person name="Stolte C."/>
            <person name="Sykes S."/>
            <person name="Walk T."/>
            <person name="White J."/>
            <person name="Yandava C."/>
            <person name="Whatmore A.M."/>
            <person name="Perrett L.L."/>
            <person name="O'Callaghan D."/>
            <person name="Nusbaum C."/>
            <person name="Galagan J."/>
            <person name="Birren B."/>
        </authorList>
    </citation>
    <scope>NUCLEOTIDE SEQUENCE [LARGE SCALE GENOMIC DNA]</scope>
    <source>
        <strain evidence="4">M292/94/1</strain>
    </source>
</reference>
<dbReference type="PANTHER" id="PTHR36925">
    <property type="entry name" value="COBALT-PRECORRIN-6A REDUCTASE"/>
    <property type="match status" value="1"/>
</dbReference>
<organism evidence="4">
    <name type="scientific">Brucella pinnipedialis M292/94/1</name>
    <dbReference type="NCBI Taxonomy" id="520462"/>
    <lineage>
        <taxon>Bacteria</taxon>
        <taxon>Pseudomonadati</taxon>
        <taxon>Pseudomonadota</taxon>
        <taxon>Alphaproteobacteria</taxon>
        <taxon>Hyphomicrobiales</taxon>
        <taxon>Brucellaceae</taxon>
        <taxon>Brucella/Ochrobactrum group</taxon>
        <taxon>Brucella</taxon>
    </lineage>
</organism>
<evidence type="ECO:0000313" key="4">
    <source>
        <dbReference type="EMBL" id="EEZ31410.1"/>
    </source>
</evidence>
<sequence>MPASEPKILILGGTAEAASLASAFTALPVAAITSLAGRTAAPAKLSGPVRSGGFGGADGLAAYIEAEGIGLVIDATHPYAARISQNAVIATEATKIPLVRLERPLWEKQPGDNWIDIANETEAARAIPPGENVFLALGRQHIAPFAKRADVHFVIRMIDPPEVTLPRHCEIILARPGDYDAEADFLTGRRIGLIVSRNSGGTVSYAKIGAARDLALPVMMIARPPVAAKTVVATVPQAIAFARSVLNF</sequence>
<protein>
    <submittedName>
        <fullName evidence="4">Precorrin-6x reductase</fullName>
    </submittedName>
</protein>
<keyword evidence="2" id="KW-0169">Cobalamin biosynthesis</keyword>
<dbReference type="GO" id="GO:0009236">
    <property type="term" value="P:cobalamin biosynthetic process"/>
    <property type="evidence" value="ECO:0007669"/>
    <property type="project" value="UniProtKB-UniPathway"/>
</dbReference>
<dbReference type="UniPathway" id="UPA00148"/>
<dbReference type="NCBIfam" id="NF005971">
    <property type="entry name" value="PRK08057.1-5"/>
    <property type="match status" value="1"/>
</dbReference>
<dbReference type="PROSITE" id="PS51014">
    <property type="entry name" value="COBK_CBIJ"/>
    <property type="match status" value="1"/>
</dbReference>
<keyword evidence="3" id="KW-0560">Oxidoreductase</keyword>
<dbReference type="Proteomes" id="UP000004659">
    <property type="component" value="Unassembled WGS sequence"/>
</dbReference>
<dbReference type="Pfam" id="PF02571">
    <property type="entry name" value="CbiJ"/>
    <property type="match status" value="1"/>
</dbReference>
<proteinExistence type="predicted"/>
<comment type="pathway">
    <text evidence="1">Cofactor biosynthesis; adenosylcobalamin biosynthesis.</text>
</comment>
<dbReference type="RefSeq" id="WP_002964417.1">
    <property type="nucleotide sequence ID" value="NZ_EQ999546.1"/>
</dbReference>
<gene>
    <name evidence="4" type="ORF">BALG_01530</name>
</gene>
<dbReference type="HOGENOM" id="CLU_068627_1_0_5"/>
<accession>A0A0E1X2X2</accession>
<dbReference type="AlphaFoldDB" id="A0A0E1X2X2"/>
<name>A0A0E1X2X2_9HYPH</name>
<dbReference type="GeneID" id="55590968"/>
<dbReference type="EMBL" id="EQ999546">
    <property type="protein sequence ID" value="EEZ31410.1"/>
    <property type="molecule type" value="Genomic_DNA"/>
</dbReference>
<dbReference type="PANTHER" id="PTHR36925:SF1">
    <property type="entry name" value="COBALT-PRECORRIN-6A REDUCTASE"/>
    <property type="match status" value="1"/>
</dbReference>
<dbReference type="InterPro" id="IPR003723">
    <property type="entry name" value="Precorrin-6x_reduct"/>
</dbReference>
<evidence type="ECO:0000256" key="1">
    <source>
        <dbReference type="ARBA" id="ARBA00004953"/>
    </source>
</evidence>
<evidence type="ECO:0000256" key="2">
    <source>
        <dbReference type="ARBA" id="ARBA00022573"/>
    </source>
</evidence>